<reference evidence="2 3" key="1">
    <citation type="submission" date="2019-05" db="EMBL/GenBank/DDBJ databases">
        <authorList>
            <consortium name="Science for Life Laboratories"/>
        </authorList>
    </citation>
    <scope>NUCLEOTIDE SEQUENCE [LARGE SCALE GENOMIC DNA]</scope>
    <source>
        <strain evidence="2">Soil9</strain>
    </source>
</reference>
<dbReference type="AlphaFoldDB" id="A0A6P2D2Q8"/>
<keyword evidence="1" id="KW-0732">Signal</keyword>
<dbReference type="EMBL" id="LR593886">
    <property type="protein sequence ID" value="VTR94846.1"/>
    <property type="molecule type" value="Genomic_DNA"/>
</dbReference>
<dbReference type="Proteomes" id="UP000464178">
    <property type="component" value="Chromosome"/>
</dbReference>
<evidence type="ECO:0000313" key="3">
    <source>
        <dbReference type="Proteomes" id="UP000464178"/>
    </source>
</evidence>
<sequence length="126" mass="14270">MRVITVALLFLTAATAEAGARYQVTAKDGDKEVTYEVNFGGARKFERWTAFDPATKKFVYLDWNRDEVEPKPAATIWNHRTGETIKLYKFPGVEAPLPVIPSITEMKVCPLTGDKNFKAKRLLNYD</sequence>
<gene>
    <name evidence="2" type="ORF">SOIL9_28680</name>
</gene>
<feature type="signal peptide" evidence="1">
    <location>
        <begin position="1"/>
        <end position="18"/>
    </location>
</feature>
<dbReference type="KEGG" id="gms:SOIL9_28680"/>
<evidence type="ECO:0000256" key="1">
    <source>
        <dbReference type="SAM" id="SignalP"/>
    </source>
</evidence>
<name>A0A6P2D2Q8_9BACT</name>
<dbReference type="RefSeq" id="WP_162669336.1">
    <property type="nucleotide sequence ID" value="NZ_LR593886.1"/>
</dbReference>
<accession>A0A6P2D2Q8</accession>
<evidence type="ECO:0000313" key="2">
    <source>
        <dbReference type="EMBL" id="VTR94846.1"/>
    </source>
</evidence>
<proteinExistence type="predicted"/>
<feature type="chain" id="PRO_5026915450" evidence="1">
    <location>
        <begin position="19"/>
        <end position="126"/>
    </location>
</feature>
<keyword evidence="3" id="KW-1185">Reference proteome</keyword>
<protein>
    <submittedName>
        <fullName evidence="2">Uncharacterized protein</fullName>
    </submittedName>
</protein>
<organism evidence="2 3">
    <name type="scientific">Gemmata massiliana</name>
    <dbReference type="NCBI Taxonomy" id="1210884"/>
    <lineage>
        <taxon>Bacteria</taxon>
        <taxon>Pseudomonadati</taxon>
        <taxon>Planctomycetota</taxon>
        <taxon>Planctomycetia</taxon>
        <taxon>Gemmatales</taxon>
        <taxon>Gemmataceae</taxon>
        <taxon>Gemmata</taxon>
    </lineage>
</organism>